<keyword evidence="11" id="KW-1185">Reference proteome</keyword>
<keyword evidence="3" id="KW-0808">Transferase</keyword>
<evidence type="ECO:0000256" key="7">
    <source>
        <dbReference type="ARBA" id="ARBA00024033"/>
    </source>
</evidence>
<evidence type="ECO:0000313" key="10">
    <source>
        <dbReference type="EMBL" id="GGT35431.1"/>
    </source>
</evidence>
<sequence length="419" mass="45051">MPDTAAEEPRPRTADPTVKALAAYTVVAVALAARVFLLPGESADYRIFLRPWYQHIAGHGGFAALADPGFSDYNVPYLYLLAALTYLPVPALTGIKAISVLADLAMAYYALRIVARLRPAHPWAGFGAAAVVLLLPTVVTNSGWWGQCDAVYAVFLVGGIHQVLCHRPWWACAFFGIALAFKFQAVFLFPFLLVLVLVGRVPWRSLLAVPAAYLALAAPALALGADPWRLLTVYARQTNTYRLLSVNAPSVYEFVSVPGDTDAVRGAGVLIAGALVVLLSAAAVWSLRRARPGGQHLTDTRIVLLAACSATVVPFLLPSMHERYFYVADVLTAVAAFALPRRLWYVPVLVQLASFGSYLKCNSAVLAPYLSMPAHGALMLLALLALVRTTTRELRRGPQAPAVPARPSADRTTAEPAPV</sequence>
<dbReference type="InterPro" id="IPR018584">
    <property type="entry name" value="GT87"/>
</dbReference>
<gene>
    <name evidence="10" type="ORF">GCM10010226_09390</name>
</gene>
<dbReference type="EMBL" id="BMSA01000002">
    <property type="protein sequence ID" value="GGT35431.1"/>
    <property type="molecule type" value="Genomic_DNA"/>
</dbReference>
<feature type="transmembrane region" description="Helical" evidence="9">
    <location>
        <begin position="299"/>
        <end position="317"/>
    </location>
</feature>
<evidence type="ECO:0000256" key="6">
    <source>
        <dbReference type="ARBA" id="ARBA00023136"/>
    </source>
</evidence>
<evidence type="ECO:0000256" key="1">
    <source>
        <dbReference type="ARBA" id="ARBA00004651"/>
    </source>
</evidence>
<evidence type="ECO:0000256" key="8">
    <source>
        <dbReference type="SAM" id="MobiDB-lite"/>
    </source>
</evidence>
<feature type="region of interest" description="Disordered" evidence="8">
    <location>
        <begin position="395"/>
        <end position="419"/>
    </location>
</feature>
<feature type="transmembrane region" description="Helical" evidence="9">
    <location>
        <begin position="123"/>
        <end position="145"/>
    </location>
</feature>
<comment type="subcellular location">
    <subcellularLocation>
        <location evidence="1">Cell membrane</location>
        <topology evidence="1">Multi-pass membrane protein</topology>
    </subcellularLocation>
</comment>
<evidence type="ECO:0000256" key="4">
    <source>
        <dbReference type="ARBA" id="ARBA00022692"/>
    </source>
</evidence>
<proteinExistence type="inferred from homology"/>
<evidence type="ECO:0000256" key="9">
    <source>
        <dbReference type="SAM" id="Phobius"/>
    </source>
</evidence>
<dbReference type="RefSeq" id="WP_189707807.1">
    <property type="nucleotide sequence ID" value="NZ_BMSA01000002.1"/>
</dbReference>
<reference evidence="10" key="2">
    <citation type="submission" date="2020-09" db="EMBL/GenBank/DDBJ databases">
        <authorList>
            <person name="Sun Q."/>
            <person name="Ohkuma M."/>
        </authorList>
    </citation>
    <scope>NUCLEOTIDE SEQUENCE</scope>
    <source>
        <strain evidence="10">JCM 4125</strain>
    </source>
</reference>
<name>A0A918LQR0_9ACTN</name>
<keyword evidence="2" id="KW-1003">Cell membrane</keyword>
<dbReference type="Pfam" id="PF09594">
    <property type="entry name" value="GT87"/>
    <property type="match status" value="1"/>
</dbReference>
<feature type="transmembrane region" description="Helical" evidence="9">
    <location>
        <begin position="205"/>
        <end position="225"/>
    </location>
</feature>
<keyword evidence="5 9" id="KW-1133">Transmembrane helix</keyword>
<evidence type="ECO:0000256" key="2">
    <source>
        <dbReference type="ARBA" id="ARBA00022475"/>
    </source>
</evidence>
<evidence type="ECO:0000256" key="5">
    <source>
        <dbReference type="ARBA" id="ARBA00022989"/>
    </source>
</evidence>
<dbReference type="GO" id="GO:0005886">
    <property type="term" value="C:plasma membrane"/>
    <property type="evidence" value="ECO:0007669"/>
    <property type="project" value="UniProtKB-SubCell"/>
</dbReference>
<feature type="transmembrane region" description="Helical" evidence="9">
    <location>
        <begin position="366"/>
        <end position="387"/>
    </location>
</feature>
<feature type="transmembrane region" description="Helical" evidence="9">
    <location>
        <begin position="267"/>
        <end position="287"/>
    </location>
</feature>
<comment type="caution">
    <text evidence="10">The sequence shown here is derived from an EMBL/GenBank/DDBJ whole genome shotgun (WGS) entry which is preliminary data.</text>
</comment>
<dbReference type="GO" id="GO:0016758">
    <property type="term" value="F:hexosyltransferase activity"/>
    <property type="evidence" value="ECO:0007669"/>
    <property type="project" value="InterPro"/>
</dbReference>
<protein>
    <submittedName>
        <fullName evidence="10">Uncharacterized protein</fullName>
    </submittedName>
</protein>
<evidence type="ECO:0000256" key="3">
    <source>
        <dbReference type="ARBA" id="ARBA00022679"/>
    </source>
</evidence>
<evidence type="ECO:0000313" key="11">
    <source>
        <dbReference type="Proteomes" id="UP000646776"/>
    </source>
</evidence>
<feature type="transmembrane region" description="Helical" evidence="9">
    <location>
        <begin position="91"/>
        <end position="111"/>
    </location>
</feature>
<feature type="transmembrane region" description="Helical" evidence="9">
    <location>
        <begin position="173"/>
        <end position="198"/>
    </location>
</feature>
<keyword evidence="6 9" id="KW-0472">Membrane</keyword>
<keyword evidence="4 9" id="KW-0812">Transmembrane</keyword>
<dbReference type="AlphaFoldDB" id="A0A918LQR0"/>
<reference evidence="10" key="1">
    <citation type="journal article" date="2014" name="Int. J. Syst. Evol. Microbiol.">
        <title>Complete genome sequence of Corynebacterium casei LMG S-19264T (=DSM 44701T), isolated from a smear-ripened cheese.</title>
        <authorList>
            <consortium name="US DOE Joint Genome Institute (JGI-PGF)"/>
            <person name="Walter F."/>
            <person name="Albersmeier A."/>
            <person name="Kalinowski J."/>
            <person name="Ruckert C."/>
        </authorList>
    </citation>
    <scope>NUCLEOTIDE SEQUENCE</scope>
    <source>
        <strain evidence="10">JCM 4125</strain>
    </source>
</reference>
<organism evidence="10 11">
    <name type="scientific">Streptomyces phaeofaciens</name>
    <dbReference type="NCBI Taxonomy" id="68254"/>
    <lineage>
        <taxon>Bacteria</taxon>
        <taxon>Bacillati</taxon>
        <taxon>Actinomycetota</taxon>
        <taxon>Actinomycetes</taxon>
        <taxon>Kitasatosporales</taxon>
        <taxon>Streptomycetaceae</taxon>
        <taxon>Streptomyces</taxon>
    </lineage>
</organism>
<accession>A0A918LQR0</accession>
<comment type="similarity">
    <text evidence="7">Belongs to the glycosyltransferase 87 family.</text>
</comment>
<dbReference type="Proteomes" id="UP000646776">
    <property type="component" value="Unassembled WGS sequence"/>
</dbReference>
<feature type="transmembrane region" description="Helical" evidence="9">
    <location>
        <begin position="20"/>
        <end position="40"/>
    </location>
</feature>